<comment type="caution">
    <text evidence="2">The sequence shown here is derived from an EMBL/GenBank/DDBJ whole genome shotgun (WGS) entry which is preliminary data.</text>
</comment>
<gene>
    <name evidence="2" type="ORF">EZ444_07285</name>
</gene>
<proteinExistence type="predicted"/>
<protein>
    <submittedName>
        <fullName evidence="2">Uncharacterized protein</fullName>
    </submittedName>
</protein>
<reference evidence="2 3" key="1">
    <citation type="submission" date="2019-02" db="EMBL/GenBank/DDBJ databases">
        <title>Pedobacter sp. RP-3-8 sp. nov., isolated from Arctic soil.</title>
        <authorList>
            <person name="Dahal R.H."/>
        </authorList>
    </citation>
    <scope>NUCLEOTIDE SEQUENCE [LARGE SCALE GENOMIC DNA]</scope>
    <source>
        <strain evidence="2 3">RP-3-8</strain>
    </source>
</reference>
<dbReference type="Proteomes" id="UP000291117">
    <property type="component" value="Unassembled WGS sequence"/>
</dbReference>
<keyword evidence="1" id="KW-0812">Transmembrane</keyword>
<dbReference type="EMBL" id="SJSM01000003">
    <property type="protein sequence ID" value="TCC97711.1"/>
    <property type="molecule type" value="Genomic_DNA"/>
</dbReference>
<name>A0A4R0NBL8_9SPHI</name>
<keyword evidence="1" id="KW-0472">Membrane</keyword>
<dbReference type="OrthoDB" id="799408at2"/>
<dbReference type="AlphaFoldDB" id="A0A4R0NBL8"/>
<feature type="transmembrane region" description="Helical" evidence="1">
    <location>
        <begin position="7"/>
        <end position="25"/>
    </location>
</feature>
<evidence type="ECO:0000256" key="1">
    <source>
        <dbReference type="SAM" id="Phobius"/>
    </source>
</evidence>
<accession>A0A4R0NBL8</accession>
<keyword evidence="1" id="KW-1133">Transmembrane helix</keyword>
<keyword evidence="3" id="KW-1185">Reference proteome</keyword>
<evidence type="ECO:0000313" key="3">
    <source>
        <dbReference type="Proteomes" id="UP000291117"/>
    </source>
</evidence>
<dbReference type="RefSeq" id="WP_131608070.1">
    <property type="nucleotide sequence ID" value="NZ_SJSM01000003.1"/>
</dbReference>
<organism evidence="2 3">
    <name type="scientific">Pedobacter hiemivivus</name>
    <dbReference type="NCBI Taxonomy" id="2530454"/>
    <lineage>
        <taxon>Bacteria</taxon>
        <taxon>Pseudomonadati</taxon>
        <taxon>Bacteroidota</taxon>
        <taxon>Sphingobacteriia</taxon>
        <taxon>Sphingobacteriales</taxon>
        <taxon>Sphingobacteriaceae</taxon>
        <taxon>Pedobacter</taxon>
    </lineage>
</organism>
<sequence length="153" mass="17374">MKQNSKTLLFILGIVIVFILIMIIVEKGNDKIKAENNASIDENLSRIQLKGKVIHFSIIDRYGKQYYMICIKLDYSNVSDFYLFKQSRGLKIKDGIATMSGGIFMKDKIINYVEINMNNSGKEKFLYKNGDAEEFDLSYGAGGIEEGDMNVCN</sequence>
<evidence type="ECO:0000313" key="2">
    <source>
        <dbReference type="EMBL" id="TCC97711.1"/>
    </source>
</evidence>